<dbReference type="GO" id="GO:0005524">
    <property type="term" value="F:ATP binding"/>
    <property type="evidence" value="ECO:0007669"/>
    <property type="project" value="UniProtKB-UniRule"/>
</dbReference>
<dbReference type="InterPro" id="IPR022953">
    <property type="entry name" value="ATP_PFK"/>
</dbReference>
<evidence type="ECO:0000256" key="7">
    <source>
        <dbReference type="ARBA" id="ARBA00022679"/>
    </source>
</evidence>
<dbReference type="Gene3D" id="3.40.50.450">
    <property type="match status" value="1"/>
</dbReference>
<feature type="binding site" description="in other chain" evidence="15">
    <location>
        <begin position="126"/>
        <end position="128"/>
    </location>
    <ligand>
        <name>substrate</name>
        <note>ligand shared between dimeric partners</note>
    </ligand>
</feature>
<name>A0A2K8SDJ1_9MOLU</name>
<evidence type="ECO:0000256" key="14">
    <source>
        <dbReference type="ARBA" id="ARBA00048070"/>
    </source>
</evidence>
<dbReference type="FunFam" id="3.40.50.460:FF:000002">
    <property type="entry name" value="ATP-dependent 6-phosphofructokinase"/>
    <property type="match status" value="1"/>
</dbReference>
<feature type="binding site" evidence="15">
    <location>
        <position position="104"/>
    </location>
    <ligand>
        <name>Mg(2+)</name>
        <dbReference type="ChEBI" id="CHEBI:18420"/>
        <note>catalytic</note>
    </ligand>
</feature>
<dbReference type="HAMAP" id="MF_00339">
    <property type="entry name" value="Phosphofructokinase_I_B1"/>
    <property type="match status" value="1"/>
</dbReference>
<comment type="cofactor">
    <cofactor evidence="1 15">
        <name>Mg(2+)</name>
        <dbReference type="ChEBI" id="CHEBI:18420"/>
    </cofactor>
</comment>
<dbReference type="Gene3D" id="3.40.50.460">
    <property type="entry name" value="Phosphofructokinase domain"/>
    <property type="match status" value="1"/>
</dbReference>
<dbReference type="Pfam" id="PF00365">
    <property type="entry name" value="PFK"/>
    <property type="match status" value="1"/>
</dbReference>
<evidence type="ECO:0000256" key="2">
    <source>
        <dbReference type="ARBA" id="ARBA00002659"/>
    </source>
</evidence>
<dbReference type="GO" id="GO:0030388">
    <property type="term" value="P:fructose 1,6-bisphosphate metabolic process"/>
    <property type="evidence" value="ECO:0007669"/>
    <property type="project" value="TreeGrafter"/>
</dbReference>
<keyword evidence="8 15" id="KW-0479">Metal-binding</keyword>
<dbReference type="GO" id="GO:0070095">
    <property type="term" value="F:fructose-6-phosphate binding"/>
    <property type="evidence" value="ECO:0007669"/>
    <property type="project" value="TreeGrafter"/>
</dbReference>
<dbReference type="InterPro" id="IPR000023">
    <property type="entry name" value="Phosphofructokinase_dom"/>
</dbReference>
<evidence type="ECO:0000256" key="13">
    <source>
        <dbReference type="ARBA" id="ARBA00023152"/>
    </source>
</evidence>
<sequence length="322" mass="34843">MIKKIGVLTSGGDAPGMNAAVASVIKTAISKGIEAYIIKDGYKGLINNWIEKVDINFASDIISKGGTVIGSARLPEFKEESVRQKAVENLKTIGIEALVVIGGDGSYQGAEKLTKMGINCIGLPGTIDNDIVSSDYTIGFDTALNTVINSLDQIRDTIQSHNRCMVVEIMGNACGDLTLYGATGSGAEVFSTKESYLTEEQIIDQVKELRKKNKRSVIVAVAEKNYDVNELAKKIEKETGYETRATILGHIQRGGKPTGMDRYLAVKSGIFAVEQLIAGKGGLYIGMSNNKLVARDIELTLNMPKVDKTEEYEKLRNINKAV</sequence>
<dbReference type="NCBIfam" id="TIGR02482">
    <property type="entry name" value="PFKA_ATP"/>
    <property type="match status" value="1"/>
</dbReference>
<dbReference type="FunFam" id="3.40.50.450:FF:000001">
    <property type="entry name" value="ATP-dependent 6-phosphofructokinase"/>
    <property type="match status" value="1"/>
</dbReference>
<evidence type="ECO:0000256" key="15">
    <source>
        <dbReference type="HAMAP-Rule" id="MF_00339"/>
    </source>
</evidence>
<evidence type="ECO:0000256" key="9">
    <source>
        <dbReference type="ARBA" id="ARBA00022741"/>
    </source>
</evidence>
<proteinExistence type="inferred from homology"/>
<evidence type="ECO:0000256" key="5">
    <source>
        <dbReference type="ARBA" id="ARBA00022490"/>
    </source>
</evidence>
<dbReference type="GO" id="GO:0048029">
    <property type="term" value="F:monosaccharide binding"/>
    <property type="evidence" value="ECO:0007669"/>
    <property type="project" value="TreeGrafter"/>
</dbReference>
<dbReference type="GO" id="GO:0003872">
    <property type="term" value="F:6-phosphofructokinase activity"/>
    <property type="evidence" value="ECO:0007669"/>
    <property type="project" value="UniProtKB-UniRule"/>
</dbReference>
<organism evidence="17 18">
    <name type="scientific">Spiroplasma floricola 23-6</name>
    <dbReference type="NCBI Taxonomy" id="1336749"/>
    <lineage>
        <taxon>Bacteria</taxon>
        <taxon>Bacillati</taxon>
        <taxon>Mycoplasmatota</taxon>
        <taxon>Mollicutes</taxon>
        <taxon>Entomoplasmatales</taxon>
        <taxon>Spiroplasmataceae</taxon>
        <taxon>Spiroplasma</taxon>
    </lineage>
</organism>
<dbReference type="PANTHER" id="PTHR13697">
    <property type="entry name" value="PHOSPHOFRUCTOKINASE"/>
    <property type="match status" value="1"/>
</dbReference>
<keyword evidence="13 15" id="KW-0324">Glycolysis</keyword>
<dbReference type="EMBL" id="CP025057">
    <property type="protein sequence ID" value="AUB31298.1"/>
    <property type="molecule type" value="Genomic_DNA"/>
</dbReference>
<keyword evidence="10 15" id="KW-0418">Kinase</keyword>
<feature type="binding site" description="in other chain" evidence="15">
    <location>
        <begin position="214"/>
        <end position="216"/>
    </location>
    <ligand>
        <name>ADP</name>
        <dbReference type="ChEBI" id="CHEBI:456216"/>
        <note>allosteric activator; ligand shared between dimeric partners</note>
    </ligand>
</feature>
<keyword evidence="7 15" id="KW-0808">Transferase</keyword>
<dbReference type="InterPro" id="IPR012828">
    <property type="entry name" value="PFKA_ATP_prok"/>
</dbReference>
<keyword evidence="18" id="KW-1185">Reference proteome</keyword>
<dbReference type="NCBIfam" id="NF002872">
    <property type="entry name" value="PRK03202.1"/>
    <property type="match status" value="1"/>
</dbReference>
<dbReference type="PANTHER" id="PTHR13697:SF4">
    <property type="entry name" value="ATP-DEPENDENT 6-PHOSPHOFRUCTOKINASE"/>
    <property type="match status" value="1"/>
</dbReference>
<evidence type="ECO:0000256" key="1">
    <source>
        <dbReference type="ARBA" id="ARBA00001946"/>
    </source>
</evidence>
<dbReference type="GO" id="GO:0006002">
    <property type="term" value="P:fructose 6-phosphate metabolic process"/>
    <property type="evidence" value="ECO:0007669"/>
    <property type="project" value="UniProtKB-UniRule"/>
</dbReference>
<dbReference type="InterPro" id="IPR035966">
    <property type="entry name" value="PKF_sf"/>
</dbReference>
<keyword evidence="6 15" id="KW-0021">Allosteric enzyme</keyword>
<dbReference type="GO" id="GO:0046872">
    <property type="term" value="F:metal ion binding"/>
    <property type="evidence" value="ECO:0007669"/>
    <property type="project" value="UniProtKB-KW"/>
</dbReference>
<feature type="binding site" evidence="15">
    <location>
        <begin position="103"/>
        <end position="106"/>
    </location>
    <ligand>
        <name>ATP</name>
        <dbReference type="ChEBI" id="CHEBI:30616"/>
    </ligand>
</feature>
<comment type="catalytic activity">
    <reaction evidence="14 15">
        <text>beta-D-fructose 6-phosphate + ATP = beta-D-fructose 1,6-bisphosphate + ADP + H(+)</text>
        <dbReference type="Rhea" id="RHEA:16109"/>
        <dbReference type="ChEBI" id="CHEBI:15378"/>
        <dbReference type="ChEBI" id="CHEBI:30616"/>
        <dbReference type="ChEBI" id="CHEBI:32966"/>
        <dbReference type="ChEBI" id="CHEBI:57634"/>
        <dbReference type="ChEBI" id="CHEBI:456216"/>
        <dbReference type="EC" id="2.7.1.11"/>
    </reaction>
</comment>
<comment type="function">
    <text evidence="2 15">Catalyzes the phosphorylation of D-fructose 6-phosphate to fructose 1,6-bisphosphate by ATP, the first committing step of glycolysis.</text>
</comment>
<comment type="pathway">
    <text evidence="4 15">Carbohydrate degradation; glycolysis; D-glyceraldehyde 3-phosphate and glycerone phosphate from D-glucose: step 3/4.</text>
</comment>
<evidence type="ECO:0000256" key="6">
    <source>
        <dbReference type="ARBA" id="ARBA00022533"/>
    </source>
</evidence>
<comment type="similarity">
    <text evidence="15">Belongs to the phosphofructokinase type A (PFKA) family. ATP-dependent PFK group I subfamily. Prokaryotic clade 'B1' sub-subfamily.</text>
</comment>
<dbReference type="PROSITE" id="PS00433">
    <property type="entry name" value="PHOSPHOFRUCTOKINASE"/>
    <property type="match status" value="1"/>
</dbReference>
<dbReference type="UniPathway" id="UPA00109">
    <property type="reaction ID" value="UER00182"/>
</dbReference>
<dbReference type="GO" id="GO:0061621">
    <property type="term" value="P:canonical glycolysis"/>
    <property type="evidence" value="ECO:0007669"/>
    <property type="project" value="TreeGrafter"/>
</dbReference>
<feature type="binding site" description="in other chain" evidence="15">
    <location>
        <begin position="186"/>
        <end position="188"/>
    </location>
    <ligand>
        <name>ADP</name>
        <dbReference type="ChEBI" id="CHEBI:456216"/>
        <note>allosteric activator; ligand shared between dimeric partners</note>
    </ligand>
</feature>
<feature type="binding site" evidence="15">
    <location>
        <position position="244"/>
    </location>
    <ligand>
        <name>substrate</name>
        <note>ligand shared between dimeric partners</note>
    </ligand>
</feature>
<dbReference type="GO" id="GO:0042802">
    <property type="term" value="F:identical protein binding"/>
    <property type="evidence" value="ECO:0007669"/>
    <property type="project" value="TreeGrafter"/>
</dbReference>
<evidence type="ECO:0000259" key="16">
    <source>
        <dbReference type="Pfam" id="PF00365"/>
    </source>
</evidence>
<keyword evidence="12 15" id="KW-0460">Magnesium</keyword>
<dbReference type="SUPFAM" id="SSF53784">
    <property type="entry name" value="Phosphofructokinase"/>
    <property type="match status" value="1"/>
</dbReference>
<feature type="domain" description="Phosphofructokinase" evidence="16">
    <location>
        <begin position="4"/>
        <end position="275"/>
    </location>
</feature>
<feature type="binding site" evidence="15">
    <location>
        <begin position="73"/>
        <end position="74"/>
    </location>
    <ligand>
        <name>ATP</name>
        <dbReference type="ChEBI" id="CHEBI:30616"/>
    </ligand>
</feature>
<evidence type="ECO:0000256" key="12">
    <source>
        <dbReference type="ARBA" id="ARBA00022842"/>
    </source>
</evidence>
<feature type="binding site" description="in other chain" evidence="15">
    <location>
        <position position="155"/>
    </location>
    <ligand>
        <name>ADP</name>
        <dbReference type="ChEBI" id="CHEBI:456216"/>
        <note>allosteric activator; ligand shared between dimeric partners</note>
    </ligand>
</feature>
<dbReference type="InterPro" id="IPR015912">
    <property type="entry name" value="Phosphofructokinase_CS"/>
</dbReference>
<feature type="active site" description="Proton acceptor" evidence="15">
    <location>
        <position position="128"/>
    </location>
</feature>
<feature type="binding site" description="in other chain" evidence="15">
    <location>
        <position position="212"/>
    </location>
    <ligand>
        <name>ADP</name>
        <dbReference type="ChEBI" id="CHEBI:456216"/>
        <note>allosteric activator; ligand shared between dimeric partners</note>
    </ligand>
</feature>
<accession>A0A2K8SDJ1</accession>
<evidence type="ECO:0000256" key="11">
    <source>
        <dbReference type="ARBA" id="ARBA00022840"/>
    </source>
</evidence>
<comment type="caution">
    <text evidence="15">Lacks conserved residue(s) required for the propagation of feature annotation.</text>
</comment>
<dbReference type="EC" id="2.7.1.11" evidence="15"/>
<dbReference type="RefSeq" id="WP_100916287.1">
    <property type="nucleotide sequence ID" value="NZ_CP025057.1"/>
</dbReference>
<evidence type="ECO:0000256" key="8">
    <source>
        <dbReference type="ARBA" id="ARBA00022723"/>
    </source>
</evidence>
<dbReference type="Proteomes" id="UP000231823">
    <property type="component" value="Chromosome"/>
</dbReference>
<dbReference type="AlphaFoldDB" id="A0A2K8SDJ1"/>
<feature type="binding site" evidence="15">
    <location>
        <position position="163"/>
    </location>
    <ligand>
        <name>substrate</name>
        <note>ligand shared between dimeric partners</note>
    </ligand>
</feature>
<dbReference type="GO" id="GO:0016208">
    <property type="term" value="F:AMP binding"/>
    <property type="evidence" value="ECO:0007669"/>
    <property type="project" value="TreeGrafter"/>
</dbReference>
<keyword evidence="5 15" id="KW-0963">Cytoplasm</keyword>
<dbReference type="OrthoDB" id="9802503at2"/>
<comment type="subunit">
    <text evidence="15">Homotetramer.</text>
</comment>
<comment type="subcellular location">
    <subcellularLocation>
        <location evidence="3 15">Cytoplasm</location>
    </subcellularLocation>
</comment>
<dbReference type="InterPro" id="IPR012003">
    <property type="entry name" value="ATP_PFK_prok-type"/>
</dbReference>
<reference evidence="17 18" key="1">
    <citation type="submission" date="2017-12" db="EMBL/GenBank/DDBJ databases">
        <title>Complete genome sequence of Spiroplasma floricola 23-6 (ATCC 29989).</title>
        <authorList>
            <person name="Tsai Y.-M."/>
            <person name="Wu P.-S."/>
            <person name="Lo W.-S."/>
            <person name="Kuo C.-H."/>
        </authorList>
    </citation>
    <scope>NUCLEOTIDE SEQUENCE [LARGE SCALE GENOMIC DNA]</scope>
    <source>
        <strain evidence="17 18">23-6</strain>
    </source>
</reference>
<feature type="binding site" description="in other chain" evidence="15">
    <location>
        <position position="223"/>
    </location>
    <ligand>
        <name>substrate</name>
        <note>ligand shared between dimeric partners</note>
    </ligand>
</feature>
<gene>
    <name evidence="15 17" type="primary">pfkA</name>
    <name evidence="17" type="ORF">SFLOR_v1c02370</name>
</gene>
<comment type="activity regulation">
    <text evidence="15">Allosterically activated by ADP and other diphosphonucleosides, and allosterically inhibited by phosphoenolpyruvate.</text>
</comment>
<evidence type="ECO:0000313" key="18">
    <source>
        <dbReference type="Proteomes" id="UP000231823"/>
    </source>
</evidence>
<feature type="binding site" evidence="15">
    <location>
        <position position="12"/>
    </location>
    <ligand>
        <name>ATP</name>
        <dbReference type="ChEBI" id="CHEBI:30616"/>
    </ligand>
</feature>
<evidence type="ECO:0000313" key="17">
    <source>
        <dbReference type="EMBL" id="AUB31298.1"/>
    </source>
</evidence>
<evidence type="ECO:0000256" key="4">
    <source>
        <dbReference type="ARBA" id="ARBA00004679"/>
    </source>
</evidence>
<feature type="binding site" description="in other chain" evidence="15">
    <location>
        <begin position="170"/>
        <end position="172"/>
    </location>
    <ligand>
        <name>substrate</name>
        <note>ligand shared between dimeric partners</note>
    </ligand>
</feature>
<dbReference type="KEGG" id="sfz:SFLOR_v1c02370"/>
<keyword evidence="11 15" id="KW-0067">ATP-binding</keyword>
<dbReference type="PIRSF" id="PIRSF000532">
    <property type="entry name" value="ATP_PFK_prok"/>
    <property type="match status" value="1"/>
</dbReference>
<evidence type="ECO:0000256" key="3">
    <source>
        <dbReference type="ARBA" id="ARBA00004496"/>
    </source>
</evidence>
<protein>
    <recommendedName>
        <fullName evidence="15">ATP-dependent 6-phosphofructokinase</fullName>
        <shortName evidence="15">ATP-PFK</shortName>
        <shortName evidence="15">Phosphofructokinase</shortName>
        <ecNumber evidence="15">2.7.1.11</ecNumber>
    </recommendedName>
    <alternativeName>
        <fullName evidence="15">Phosphohexokinase</fullName>
    </alternativeName>
</protein>
<keyword evidence="9 15" id="KW-0547">Nucleotide-binding</keyword>
<dbReference type="PRINTS" id="PR00476">
    <property type="entry name" value="PHFRCTKINASE"/>
</dbReference>
<feature type="binding site" description="in other chain" evidence="15">
    <location>
        <begin position="250"/>
        <end position="253"/>
    </location>
    <ligand>
        <name>substrate</name>
        <note>ligand shared between dimeric partners</note>
    </ligand>
</feature>
<evidence type="ECO:0000256" key="10">
    <source>
        <dbReference type="ARBA" id="ARBA00022777"/>
    </source>
</evidence>
<dbReference type="GO" id="GO:0005945">
    <property type="term" value="C:6-phosphofructokinase complex"/>
    <property type="evidence" value="ECO:0007669"/>
    <property type="project" value="TreeGrafter"/>
</dbReference>